<dbReference type="InterPro" id="IPR036465">
    <property type="entry name" value="vWFA_dom_sf"/>
</dbReference>
<evidence type="ECO:0000259" key="1">
    <source>
        <dbReference type="PROSITE" id="PS50234"/>
    </source>
</evidence>
<accession>A0A8S4NAI6</accession>
<dbReference type="InterPro" id="IPR002035">
    <property type="entry name" value="VWF_A"/>
</dbReference>
<evidence type="ECO:0000313" key="2">
    <source>
        <dbReference type="EMBL" id="CAH1777706.1"/>
    </source>
</evidence>
<gene>
    <name evidence="2" type="ORF">OFUS_LOCUS4710</name>
</gene>
<sequence length="584" mass="65167">MAAMGTCGDYDNRFRPWYVESATPEPKDVVIVIDKSESMATVVPHGRSMSRLDVAKDAAKSVLDTLNPLDRVAVVGFSGKAYVAPGDHTKSSCFGHQLALAIPQNMAILKKNIDGFHASGSTNYANALENAFSLFRSSADLEYNLAKNRSKAILFLTDGIPTDTMIENVYRTIETGNAKLRNKVVILTYGIGGAAALDDAILLKMAKMTSLNGRVGEYTSVGDIKNLRHDMSSYYNFFSNVEYDHPIISTPYMDAWGLGMVTSICLPLHYKAKFKGVVCVDMTMEDLTEDATYFTEGEGSYTFIIDKEERTMVHPLLPKPYLIEDDPIFVPVHNIEHWSEVESIITSMTSGGNGRKTVTAQQVFSRGAASMEGVYTRTITSTYGWTPIKGTKLSLCMVIPNDDVVYDIAKREPLDEFYYHRIDMNNIAKCKHFDKAPVIKDMSTVFFAARTFQDPYSFLGNVETSNNIERYVGYMKSTGNNPGFKADIRDTVSAMRFIDDVWRMDESVLWVYIGTENGIFKMFPGSYMQRSYDPTERPWYLRAIANKGKMVLSAYEDALGLGYVVTMSHTLHKGSDSSSSVDRP</sequence>
<reference evidence="2" key="1">
    <citation type="submission" date="2022-03" db="EMBL/GenBank/DDBJ databases">
        <authorList>
            <person name="Martin C."/>
        </authorList>
    </citation>
    <scope>NUCLEOTIDE SEQUENCE</scope>
</reference>
<dbReference type="InterPro" id="IPR051173">
    <property type="entry name" value="Ca_channel_alpha-2/delta"/>
</dbReference>
<dbReference type="Pfam" id="PF13519">
    <property type="entry name" value="VWA_2"/>
    <property type="match status" value="1"/>
</dbReference>
<dbReference type="Proteomes" id="UP000749559">
    <property type="component" value="Unassembled WGS sequence"/>
</dbReference>
<dbReference type="EMBL" id="CAIIXF020000002">
    <property type="protein sequence ID" value="CAH1777706.1"/>
    <property type="molecule type" value="Genomic_DNA"/>
</dbReference>
<dbReference type="SUPFAM" id="SSF53300">
    <property type="entry name" value="vWA-like"/>
    <property type="match status" value="1"/>
</dbReference>
<keyword evidence="3" id="KW-1185">Reference proteome</keyword>
<feature type="domain" description="VWFA" evidence="1">
    <location>
        <begin position="28"/>
        <end position="241"/>
    </location>
</feature>
<feature type="non-terminal residue" evidence="2">
    <location>
        <position position="1"/>
    </location>
</feature>
<dbReference type="Gene3D" id="3.30.450.20">
    <property type="entry name" value="PAS domain"/>
    <property type="match status" value="2"/>
</dbReference>
<dbReference type="GO" id="GO:0005891">
    <property type="term" value="C:voltage-gated calcium channel complex"/>
    <property type="evidence" value="ECO:0007669"/>
    <property type="project" value="TreeGrafter"/>
</dbReference>
<dbReference type="Gene3D" id="3.40.50.410">
    <property type="entry name" value="von Willebrand factor, type A domain"/>
    <property type="match status" value="1"/>
</dbReference>
<dbReference type="AlphaFoldDB" id="A0A8S4NAI6"/>
<dbReference type="PANTHER" id="PTHR10166:SF66">
    <property type="entry name" value="VWFA AND CACHE DOMAIN-CONTAINING PROTEIN CG16868"/>
    <property type="match status" value="1"/>
</dbReference>
<dbReference type="GO" id="GO:0005245">
    <property type="term" value="F:voltage-gated calcium channel activity"/>
    <property type="evidence" value="ECO:0007669"/>
    <property type="project" value="TreeGrafter"/>
</dbReference>
<protein>
    <recommendedName>
        <fullName evidence="1">VWFA domain-containing protein</fullName>
    </recommendedName>
</protein>
<dbReference type="SMART" id="SM00327">
    <property type="entry name" value="VWA"/>
    <property type="match status" value="1"/>
</dbReference>
<dbReference type="PANTHER" id="PTHR10166">
    <property type="entry name" value="VOLTAGE-DEPENDENT CALCIUM CHANNEL SUBUNIT ALPHA-2/DELTA-RELATED"/>
    <property type="match status" value="1"/>
</dbReference>
<organism evidence="2 3">
    <name type="scientific">Owenia fusiformis</name>
    <name type="common">Polychaete worm</name>
    <dbReference type="NCBI Taxonomy" id="6347"/>
    <lineage>
        <taxon>Eukaryota</taxon>
        <taxon>Metazoa</taxon>
        <taxon>Spiralia</taxon>
        <taxon>Lophotrochozoa</taxon>
        <taxon>Annelida</taxon>
        <taxon>Polychaeta</taxon>
        <taxon>Sedentaria</taxon>
        <taxon>Canalipalpata</taxon>
        <taxon>Sabellida</taxon>
        <taxon>Oweniida</taxon>
        <taxon>Oweniidae</taxon>
        <taxon>Owenia</taxon>
    </lineage>
</organism>
<comment type="caution">
    <text evidence="2">The sequence shown here is derived from an EMBL/GenBank/DDBJ whole genome shotgun (WGS) entry which is preliminary data.</text>
</comment>
<evidence type="ECO:0000313" key="3">
    <source>
        <dbReference type="Proteomes" id="UP000749559"/>
    </source>
</evidence>
<dbReference type="PROSITE" id="PS50234">
    <property type="entry name" value="VWFA"/>
    <property type="match status" value="1"/>
</dbReference>
<name>A0A8S4NAI6_OWEFU</name>
<dbReference type="OrthoDB" id="6365798at2759"/>
<proteinExistence type="predicted"/>